<dbReference type="WBParaSite" id="ACAC_0000050501-mRNA-1">
    <property type="protein sequence ID" value="ACAC_0000050501-mRNA-1"/>
    <property type="gene ID" value="ACAC_0000050501"/>
</dbReference>
<comment type="catalytic activity">
    <reaction evidence="6">
        <text>L-threonyl-[protein] + ATP = O-phospho-L-threonyl-[protein] + ADP + H(+)</text>
        <dbReference type="Rhea" id="RHEA:46608"/>
        <dbReference type="Rhea" id="RHEA-COMP:11060"/>
        <dbReference type="Rhea" id="RHEA-COMP:11605"/>
        <dbReference type="ChEBI" id="CHEBI:15378"/>
        <dbReference type="ChEBI" id="CHEBI:30013"/>
        <dbReference type="ChEBI" id="CHEBI:30616"/>
        <dbReference type="ChEBI" id="CHEBI:61977"/>
        <dbReference type="ChEBI" id="CHEBI:456216"/>
        <dbReference type="EC" id="2.7.11.1"/>
    </reaction>
</comment>
<keyword evidence="1" id="KW-0723">Serine/threonine-protein kinase</keyword>
<dbReference type="AlphaFoldDB" id="A0A0K0CTR1"/>
<feature type="binding site" evidence="8">
    <location>
        <begin position="2"/>
        <end position="4"/>
    </location>
    <ligand>
        <name>ATP</name>
        <dbReference type="ChEBI" id="CHEBI:30616"/>
    </ligand>
</feature>
<evidence type="ECO:0000256" key="8">
    <source>
        <dbReference type="PIRSR" id="PIRSR630616-2"/>
    </source>
</evidence>
<evidence type="ECO:0000256" key="6">
    <source>
        <dbReference type="ARBA" id="ARBA00047899"/>
    </source>
</evidence>
<dbReference type="InterPro" id="IPR030616">
    <property type="entry name" value="Aur-like"/>
</dbReference>
<dbReference type="Proteomes" id="UP000035642">
    <property type="component" value="Unassembled WGS sequence"/>
</dbReference>
<reference evidence="11" key="2">
    <citation type="submission" date="2017-02" db="UniProtKB">
        <authorList>
            <consortium name="WormBaseParasite"/>
        </authorList>
    </citation>
    <scope>IDENTIFICATION</scope>
</reference>
<sequence>MEFAEGGQLYDRMKNEGNLDEAEAAKYARQLADSNIYCNAKRPENIIFDGNRNLKIADFGFAVGSSHSRHETYCGTLDHLPPEVKIGKWVIGVLLYEMLVGRPSFEFPHKNATQQLPLVML</sequence>
<evidence type="ECO:0000259" key="9">
    <source>
        <dbReference type="PROSITE" id="PS50011"/>
    </source>
</evidence>
<feature type="binding site" evidence="8">
    <location>
        <begin position="44"/>
        <end position="45"/>
    </location>
    <ligand>
        <name>ATP</name>
        <dbReference type="ChEBI" id="CHEBI:30616"/>
    </ligand>
</feature>
<keyword evidence="4" id="KW-0418">Kinase</keyword>
<protein>
    <submittedName>
        <fullName evidence="11">Aurora kinase</fullName>
    </submittedName>
</protein>
<evidence type="ECO:0000256" key="5">
    <source>
        <dbReference type="ARBA" id="ARBA00022840"/>
    </source>
</evidence>
<feature type="binding site" evidence="8">
    <location>
        <position position="58"/>
    </location>
    <ligand>
        <name>ATP</name>
        <dbReference type="ChEBI" id="CHEBI:30616"/>
    </ligand>
</feature>
<evidence type="ECO:0000256" key="4">
    <source>
        <dbReference type="ARBA" id="ARBA00022777"/>
    </source>
</evidence>
<keyword evidence="3 8" id="KW-0547">Nucleotide-binding</keyword>
<evidence type="ECO:0000256" key="2">
    <source>
        <dbReference type="ARBA" id="ARBA00022679"/>
    </source>
</evidence>
<keyword evidence="10" id="KW-1185">Reference proteome</keyword>
<dbReference type="STRING" id="6313.A0A0K0CTR1"/>
<dbReference type="InterPro" id="IPR011009">
    <property type="entry name" value="Kinase-like_dom_sf"/>
</dbReference>
<evidence type="ECO:0000313" key="11">
    <source>
        <dbReference type="WBParaSite" id="ACAC_0000050501-mRNA-1"/>
    </source>
</evidence>
<dbReference type="SMART" id="SM00220">
    <property type="entry name" value="S_TKc"/>
    <property type="match status" value="1"/>
</dbReference>
<proteinExistence type="predicted"/>
<dbReference type="GO" id="GO:0004674">
    <property type="term" value="F:protein serine/threonine kinase activity"/>
    <property type="evidence" value="ECO:0007669"/>
    <property type="project" value="UniProtKB-KW"/>
</dbReference>
<keyword evidence="2" id="KW-0808">Transferase</keyword>
<feature type="domain" description="Protein kinase" evidence="9">
    <location>
        <begin position="1"/>
        <end position="121"/>
    </location>
</feature>
<dbReference type="InterPro" id="IPR000719">
    <property type="entry name" value="Prot_kinase_dom"/>
</dbReference>
<dbReference type="PANTHER" id="PTHR24350">
    <property type="entry name" value="SERINE/THREONINE-PROTEIN KINASE IAL-RELATED"/>
    <property type="match status" value="1"/>
</dbReference>
<reference evidence="10" key="1">
    <citation type="submission" date="2012-09" db="EMBL/GenBank/DDBJ databases">
        <authorList>
            <person name="Martin A.A."/>
        </authorList>
    </citation>
    <scope>NUCLEOTIDE SEQUENCE</scope>
</reference>
<dbReference type="PROSITE" id="PS50011">
    <property type="entry name" value="PROTEIN_KINASE_DOM"/>
    <property type="match status" value="1"/>
</dbReference>
<dbReference type="SUPFAM" id="SSF56112">
    <property type="entry name" value="Protein kinase-like (PK-like)"/>
    <property type="match status" value="1"/>
</dbReference>
<evidence type="ECO:0000256" key="3">
    <source>
        <dbReference type="ARBA" id="ARBA00022741"/>
    </source>
</evidence>
<name>A0A0K0CTR1_ANGCA</name>
<dbReference type="Pfam" id="PF00069">
    <property type="entry name" value="Pkinase"/>
    <property type="match status" value="1"/>
</dbReference>
<keyword evidence="5 8" id="KW-0067">ATP-binding</keyword>
<dbReference type="GO" id="GO:0005524">
    <property type="term" value="F:ATP binding"/>
    <property type="evidence" value="ECO:0007669"/>
    <property type="project" value="UniProtKB-KW"/>
</dbReference>
<evidence type="ECO:0000313" key="10">
    <source>
        <dbReference type="Proteomes" id="UP000035642"/>
    </source>
</evidence>
<accession>A0A0K0CTR1</accession>
<evidence type="ECO:0000256" key="1">
    <source>
        <dbReference type="ARBA" id="ARBA00022527"/>
    </source>
</evidence>
<comment type="catalytic activity">
    <reaction evidence="7">
        <text>L-seryl-[protein] + ATP = O-phospho-L-seryl-[protein] + ADP + H(+)</text>
        <dbReference type="Rhea" id="RHEA:17989"/>
        <dbReference type="Rhea" id="RHEA-COMP:9863"/>
        <dbReference type="Rhea" id="RHEA-COMP:11604"/>
        <dbReference type="ChEBI" id="CHEBI:15378"/>
        <dbReference type="ChEBI" id="CHEBI:29999"/>
        <dbReference type="ChEBI" id="CHEBI:30616"/>
        <dbReference type="ChEBI" id="CHEBI:83421"/>
        <dbReference type="ChEBI" id="CHEBI:456216"/>
        <dbReference type="EC" id="2.7.11.1"/>
    </reaction>
</comment>
<evidence type="ECO:0000256" key="7">
    <source>
        <dbReference type="ARBA" id="ARBA00048679"/>
    </source>
</evidence>
<organism evidence="10 11">
    <name type="scientific">Angiostrongylus cantonensis</name>
    <name type="common">Rat lungworm</name>
    <dbReference type="NCBI Taxonomy" id="6313"/>
    <lineage>
        <taxon>Eukaryota</taxon>
        <taxon>Metazoa</taxon>
        <taxon>Ecdysozoa</taxon>
        <taxon>Nematoda</taxon>
        <taxon>Chromadorea</taxon>
        <taxon>Rhabditida</taxon>
        <taxon>Rhabditina</taxon>
        <taxon>Rhabditomorpha</taxon>
        <taxon>Strongyloidea</taxon>
        <taxon>Metastrongylidae</taxon>
        <taxon>Angiostrongylus</taxon>
    </lineage>
</organism>
<dbReference type="Gene3D" id="1.10.510.10">
    <property type="entry name" value="Transferase(Phosphotransferase) domain 1"/>
    <property type="match status" value="1"/>
</dbReference>